<reference evidence="2" key="2">
    <citation type="submission" date="2020-09" db="EMBL/GenBank/DDBJ databases">
        <authorList>
            <person name="Sun Q."/>
            <person name="Sedlacek I."/>
        </authorList>
    </citation>
    <scope>NUCLEOTIDE SEQUENCE</scope>
    <source>
        <strain evidence="2">CCM 8711</strain>
    </source>
</reference>
<dbReference type="Gene3D" id="3.10.450.50">
    <property type="match status" value="1"/>
</dbReference>
<organism evidence="2 3">
    <name type="scientific">Mucilaginibacter galii</name>
    <dbReference type="NCBI Taxonomy" id="2005073"/>
    <lineage>
        <taxon>Bacteria</taxon>
        <taxon>Pseudomonadati</taxon>
        <taxon>Bacteroidota</taxon>
        <taxon>Sphingobacteriia</taxon>
        <taxon>Sphingobacteriales</taxon>
        <taxon>Sphingobacteriaceae</taxon>
        <taxon>Mucilaginibacter</taxon>
    </lineage>
</organism>
<dbReference type="RefSeq" id="WP_188418039.1">
    <property type="nucleotide sequence ID" value="NZ_BMDO01000009.1"/>
</dbReference>
<dbReference type="Proteomes" id="UP000662074">
    <property type="component" value="Unassembled WGS sequence"/>
</dbReference>
<evidence type="ECO:0000313" key="2">
    <source>
        <dbReference type="EMBL" id="GGI51932.1"/>
    </source>
</evidence>
<dbReference type="Pfam" id="PF12680">
    <property type="entry name" value="SnoaL_2"/>
    <property type="match status" value="1"/>
</dbReference>
<evidence type="ECO:0000259" key="1">
    <source>
        <dbReference type="Pfam" id="PF12680"/>
    </source>
</evidence>
<accession>A0A917JCA6</accession>
<sequence>MTSEEELTNNQRIIKHAYAAFNARNIEAILQVMHPKVKWAKAWEGDYANGHEEVSAYWQRQWREINPKVTPIGFHQRENGALEIEVEQLVKDLQGNILFNGKVKHIYMVRDGLLEQMDVELY</sequence>
<dbReference type="SUPFAM" id="SSF54427">
    <property type="entry name" value="NTF2-like"/>
    <property type="match status" value="1"/>
</dbReference>
<dbReference type="InterPro" id="IPR037401">
    <property type="entry name" value="SnoaL-like"/>
</dbReference>
<dbReference type="EMBL" id="BMDO01000009">
    <property type="protein sequence ID" value="GGI51932.1"/>
    <property type="molecule type" value="Genomic_DNA"/>
</dbReference>
<gene>
    <name evidence="2" type="ORF">GCM10011425_31440</name>
</gene>
<reference evidence="2" key="1">
    <citation type="journal article" date="2014" name="Int. J. Syst. Evol. Microbiol.">
        <title>Complete genome sequence of Corynebacterium casei LMG S-19264T (=DSM 44701T), isolated from a smear-ripened cheese.</title>
        <authorList>
            <consortium name="US DOE Joint Genome Institute (JGI-PGF)"/>
            <person name="Walter F."/>
            <person name="Albersmeier A."/>
            <person name="Kalinowski J."/>
            <person name="Ruckert C."/>
        </authorList>
    </citation>
    <scope>NUCLEOTIDE SEQUENCE</scope>
    <source>
        <strain evidence="2">CCM 8711</strain>
    </source>
</reference>
<proteinExistence type="predicted"/>
<feature type="domain" description="SnoaL-like" evidence="1">
    <location>
        <begin position="15"/>
        <end position="112"/>
    </location>
</feature>
<keyword evidence="3" id="KW-1185">Reference proteome</keyword>
<dbReference type="InterPro" id="IPR032710">
    <property type="entry name" value="NTF2-like_dom_sf"/>
</dbReference>
<comment type="caution">
    <text evidence="2">The sequence shown here is derived from an EMBL/GenBank/DDBJ whole genome shotgun (WGS) entry which is preliminary data.</text>
</comment>
<dbReference type="AlphaFoldDB" id="A0A917JCA6"/>
<evidence type="ECO:0000313" key="3">
    <source>
        <dbReference type="Proteomes" id="UP000662074"/>
    </source>
</evidence>
<name>A0A917JCA6_9SPHI</name>
<protein>
    <recommendedName>
        <fullName evidence="1">SnoaL-like domain-containing protein</fullName>
    </recommendedName>
</protein>